<evidence type="ECO:0000313" key="2">
    <source>
        <dbReference type="Proteomes" id="UP001203207"/>
    </source>
</evidence>
<name>A0AAE3FZS4_9EURY</name>
<dbReference type="RefSeq" id="WP_250585986.1">
    <property type="nucleotide sequence ID" value="NZ_JAKRVX010000010.1"/>
</dbReference>
<protein>
    <submittedName>
        <fullName evidence="1">Uncharacterized protein</fullName>
    </submittedName>
</protein>
<comment type="caution">
    <text evidence="1">The sequence shown here is derived from an EMBL/GenBank/DDBJ whole genome shotgun (WGS) entry which is preliminary data.</text>
</comment>
<proteinExistence type="predicted"/>
<dbReference type="AlphaFoldDB" id="A0AAE3FZS4"/>
<organism evidence="1 2">
    <name type="scientific">Natronocalculus amylovorans</name>
    <dbReference type="NCBI Taxonomy" id="2917812"/>
    <lineage>
        <taxon>Archaea</taxon>
        <taxon>Methanobacteriati</taxon>
        <taxon>Methanobacteriota</taxon>
        <taxon>Stenosarchaea group</taxon>
        <taxon>Halobacteria</taxon>
        <taxon>Halobacteriales</taxon>
        <taxon>Haloferacaceae</taxon>
        <taxon>Natronocalculus</taxon>
    </lineage>
</organism>
<dbReference type="EMBL" id="JAKRVX010000010">
    <property type="protein sequence ID" value="MCL9818392.1"/>
    <property type="molecule type" value="Genomic_DNA"/>
</dbReference>
<evidence type="ECO:0000313" key="1">
    <source>
        <dbReference type="EMBL" id="MCL9818392.1"/>
    </source>
</evidence>
<sequence>MTAPTKHLRDQIREMLLDHRGSDNPISSREISDELGIDEVESFPVTRGLIKEILKEDKIPVAGYSQGYFVIETEEELEDYLDNLDSRAMNTIQRKYLIKNAASDHGFITHDSDDTENMGISDFL</sequence>
<geneLocation type="plasmid" evidence="1">
    <name>pAArc-St2</name>
</geneLocation>
<reference evidence="1" key="1">
    <citation type="journal article" date="2022" name="Syst. Appl. Microbiol.">
        <title>Natronocalculus amylovorans gen. nov., sp. nov., and Natranaeroarchaeum aerophilus sp. nov., dominant culturable amylolytic natronoarchaea from hypersaline soda lakes in southwestern Siberia.</title>
        <authorList>
            <person name="Sorokin D.Y."/>
            <person name="Elcheninov A.G."/>
            <person name="Khizhniak T.V."/>
            <person name="Koenen M."/>
            <person name="Bale N.J."/>
            <person name="Damste J.S.S."/>
            <person name="Kublanov I.V."/>
        </authorList>
    </citation>
    <scope>NUCLEOTIDE SEQUENCE</scope>
    <source>
        <strain evidence="1">AArc-St2</strain>
    </source>
</reference>
<gene>
    <name evidence="1" type="ORF">AArcSt2_15730</name>
</gene>
<accession>A0AAE3FZS4</accession>
<keyword evidence="2" id="KW-1185">Reference proteome</keyword>
<keyword evidence="1" id="KW-0614">Plasmid</keyword>
<reference evidence="1" key="2">
    <citation type="submission" date="2022-02" db="EMBL/GenBank/DDBJ databases">
        <authorList>
            <person name="Elcheninov A.G."/>
            <person name="Sorokin D.Y."/>
            <person name="Kublanov I.V."/>
        </authorList>
    </citation>
    <scope>NUCLEOTIDE SEQUENCE</scope>
    <source>
        <strain evidence="1">AArc-St2</strain>
        <plasmid evidence="1">pAArc-St2</plasmid>
    </source>
</reference>
<dbReference type="Proteomes" id="UP001203207">
    <property type="component" value="Unassembled WGS sequence"/>
</dbReference>